<dbReference type="GO" id="GO:0004049">
    <property type="term" value="F:anthranilate synthase activity"/>
    <property type="evidence" value="ECO:0007669"/>
    <property type="project" value="TreeGrafter"/>
</dbReference>
<dbReference type="PRINTS" id="PR00097">
    <property type="entry name" value="ANTSNTHASEII"/>
</dbReference>
<dbReference type="Gene3D" id="3.40.50.880">
    <property type="match status" value="1"/>
</dbReference>
<dbReference type="PANTHER" id="PTHR43418">
    <property type="entry name" value="MULTIFUNCTIONAL TRYPTOPHAN BIOSYNTHESIS PROTEIN-RELATED"/>
    <property type="match status" value="1"/>
</dbReference>
<dbReference type="Pfam" id="PF00117">
    <property type="entry name" value="GATase"/>
    <property type="match status" value="1"/>
</dbReference>
<dbReference type="PRINTS" id="PR00099">
    <property type="entry name" value="CPSGATASE"/>
</dbReference>
<keyword evidence="4" id="KW-1185">Reference proteome</keyword>
<dbReference type="InterPro" id="IPR017926">
    <property type="entry name" value="GATASE"/>
</dbReference>
<dbReference type="CDD" id="cd01743">
    <property type="entry name" value="GATase1_Anthranilate_Synthase"/>
    <property type="match status" value="1"/>
</dbReference>
<keyword evidence="3" id="KW-0032">Aminotransferase</keyword>
<dbReference type="InterPro" id="IPR050472">
    <property type="entry name" value="Anth_synth/Amidotransfase"/>
</dbReference>
<dbReference type="GO" id="GO:0005829">
    <property type="term" value="C:cytosol"/>
    <property type="evidence" value="ECO:0007669"/>
    <property type="project" value="TreeGrafter"/>
</dbReference>
<dbReference type="PRINTS" id="PR00096">
    <property type="entry name" value="GATASE"/>
</dbReference>
<dbReference type="GO" id="GO:0000162">
    <property type="term" value="P:L-tryptophan biosynthetic process"/>
    <property type="evidence" value="ECO:0007669"/>
    <property type="project" value="TreeGrafter"/>
</dbReference>
<keyword evidence="3" id="KW-0808">Transferase</keyword>
<dbReference type="EC" id="2.6.1.85" evidence="3"/>
<keyword evidence="1" id="KW-0315">Glutamine amidotransferase</keyword>
<dbReference type="GO" id="GO:0046820">
    <property type="term" value="F:4-amino-4-deoxychorismate synthase activity"/>
    <property type="evidence" value="ECO:0007669"/>
    <property type="project" value="UniProtKB-EC"/>
</dbReference>
<dbReference type="SUPFAM" id="SSF52317">
    <property type="entry name" value="Class I glutamine amidotransferase-like"/>
    <property type="match status" value="1"/>
</dbReference>
<gene>
    <name evidence="3" type="primary">pabA</name>
    <name evidence="3" type="ORF">FF011L_40790</name>
</gene>
<dbReference type="Proteomes" id="UP000320672">
    <property type="component" value="Chromosome"/>
</dbReference>
<evidence type="ECO:0000313" key="3">
    <source>
        <dbReference type="EMBL" id="QDS95286.1"/>
    </source>
</evidence>
<dbReference type="KEGG" id="rml:FF011L_40790"/>
<evidence type="ECO:0000256" key="1">
    <source>
        <dbReference type="ARBA" id="ARBA00022962"/>
    </source>
</evidence>
<dbReference type="EMBL" id="CP036262">
    <property type="protein sequence ID" value="QDS95286.1"/>
    <property type="molecule type" value="Genomic_DNA"/>
</dbReference>
<feature type="domain" description="Glutamine amidotransferase" evidence="2">
    <location>
        <begin position="3"/>
        <end position="184"/>
    </location>
</feature>
<sequence length="195" mass="21029">MILLLDNYDSFVQNLARYLRLLGKETKVIRSDQITVAEIEQLDPAAIVLSPGPHGPADVGCGVEVVQQLHMQIPILGVCLGHQTIAHAFGATVAPCPTMHGQSSRLSHSGLSVFAGLPSSFSVGRYHALSVRRDSLPDCLQVTAVSEDGQIMGVQHQDWPVHGVQFHPESVLTQFGMEILQNFCAVRKPATVATS</sequence>
<dbReference type="FunFam" id="3.40.50.880:FF:000003">
    <property type="entry name" value="Anthranilate synthase component II"/>
    <property type="match status" value="1"/>
</dbReference>
<dbReference type="InterPro" id="IPR029062">
    <property type="entry name" value="Class_I_gatase-like"/>
</dbReference>
<dbReference type="OrthoDB" id="9804328at2"/>
<evidence type="ECO:0000259" key="2">
    <source>
        <dbReference type="Pfam" id="PF00117"/>
    </source>
</evidence>
<organism evidence="3 4">
    <name type="scientific">Roseimaritima multifibrata</name>
    <dbReference type="NCBI Taxonomy" id="1930274"/>
    <lineage>
        <taxon>Bacteria</taxon>
        <taxon>Pseudomonadati</taxon>
        <taxon>Planctomycetota</taxon>
        <taxon>Planctomycetia</taxon>
        <taxon>Pirellulales</taxon>
        <taxon>Pirellulaceae</taxon>
        <taxon>Roseimaritima</taxon>
    </lineage>
</organism>
<dbReference type="PROSITE" id="PS51273">
    <property type="entry name" value="GATASE_TYPE_1"/>
    <property type="match status" value="1"/>
</dbReference>
<name>A0A517MK64_9BACT</name>
<reference evidence="3 4" key="1">
    <citation type="submission" date="2019-02" db="EMBL/GenBank/DDBJ databases">
        <title>Deep-cultivation of Planctomycetes and their phenomic and genomic characterization uncovers novel biology.</title>
        <authorList>
            <person name="Wiegand S."/>
            <person name="Jogler M."/>
            <person name="Boedeker C."/>
            <person name="Pinto D."/>
            <person name="Vollmers J."/>
            <person name="Rivas-Marin E."/>
            <person name="Kohn T."/>
            <person name="Peeters S.H."/>
            <person name="Heuer A."/>
            <person name="Rast P."/>
            <person name="Oberbeckmann S."/>
            <person name="Bunk B."/>
            <person name="Jeske O."/>
            <person name="Meyerdierks A."/>
            <person name="Storesund J.E."/>
            <person name="Kallscheuer N."/>
            <person name="Luecker S."/>
            <person name="Lage O.M."/>
            <person name="Pohl T."/>
            <person name="Merkel B.J."/>
            <person name="Hornburger P."/>
            <person name="Mueller R.-W."/>
            <person name="Bruemmer F."/>
            <person name="Labrenz M."/>
            <person name="Spormann A.M."/>
            <person name="Op den Camp H."/>
            <person name="Overmann J."/>
            <person name="Amann R."/>
            <person name="Jetten M.S.M."/>
            <person name="Mascher T."/>
            <person name="Medema M.H."/>
            <person name="Devos D.P."/>
            <person name="Kaster A.-K."/>
            <person name="Ovreas L."/>
            <person name="Rohde M."/>
            <person name="Galperin M.Y."/>
            <person name="Jogler C."/>
        </authorList>
    </citation>
    <scope>NUCLEOTIDE SEQUENCE [LARGE SCALE GENOMIC DNA]</scope>
    <source>
        <strain evidence="3 4">FF011L</strain>
    </source>
</reference>
<dbReference type="RefSeq" id="WP_145353333.1">
    <property type="nucleotide sequence ID" value="NZ_CP036262.1"/>
</dbReference>
<dbReference type="AlphaFoldDB" id="A0A517MK64"/>
<protein>
    <submittedName>
        <fullName evidence="3">Aminodeoxychorismate/anthranilate synthase component 2</fullName>
        <ecNumber evidence="3">2.6.1.85</ecNumber>
    </submittedName>
</protein>
<dbReference type="PANTHER" id="PTHR43418:SF4">
    <property type="entry name" value="MULTIFUNCTIONAL TRYPTOPHAN BIOSYNTHESIS PROTEIN"/>
    <property type="match status" value="1"/>
</dbReference>
<evidence type="ECO:0000313" key="4">
    <source>
        <dbReference type="Proteomes" id="UP000320672"/>
    </source>
</evidence>
<dbReference type="NCBIfam" id="TIGR00566">
    <property type="entry name" value="trpG_papA"/>
    <property type="match status" value="1"/>
</dbReference>
<accession>A0A517MK64</accession>
<proteinExistence type="predicted"/>
<dbReference type="InterPro" id="IPR006221">
    <property type="entry name" value="TrpG/PapA_dom"/>
</dbReference>